<sequence length="507" mass="57250">MGSSISRIRRSSTDSPASCLPVEIWQAIFDQLSISDLVTLLRVSRYISGAASAHDTYCRAFIIRADQRPLPSLDQLRTRLASPKEPKPLLCVDISFGHAYDMAPYTDSVLALVAEHMHRVECLKLDLPPSGGVQQIRTMLDGKPAPLLRSLTIIYRACHAYCFPCWTTPGKISPSLFQDQAPKLRDLQLHNVVLRKEVYPAFIHARELRLFFDKDQPADTPIFQASHWPKLQTLHVRGPYWNYEGRATPNPGVTISNMDREDQERALAHLTTPMSKYVAVTDPSTETSKTLSKHLDDSKTIYLTVRTMQLPNCRQIHLEFEDALEARRRLFVTEWDILEDVKPAAAQFRDILAVEDINGLIQRCSVVLLDYDIESQVDIFSLLTQSQNYRLSCEALCLTFGSLAEGSLLSLFAGHRELRLDVLPALRRLVICCYYPNAPSVDEATSTLSILLRAVRKKLSPEQLKDFELIYTRNANAAIQCARAPPRTHPNLPSSSWTRIDLHMNAG</sequence>
<dbReference type="OrthoDB" id="2746049at2759"/>
<proteinExistence type="predicted"/>
<accession>A0A165C7I4</accession>
<dbReference type="Pfam" id="PF12937">
    <property type="entry name" value="F-box-like"/>
    <property type="match status" value="1"/>
</dbReference>
<evidence type="ECO:0000313" key="2">
    <source>
        <dbReference type="EMBL" id="KZV81963.1"/>
    </source>
</evidence>
<dbReference type="AlphaFoldDB" id="A0A165C7I4"/>
<dbReference type="Proteomes" id="UP000077266">
    <property type="component" value="Unassembled WGS sequence"/>
</dbReference>
<gene>
    <name evidence="2" type="ORF">EXIGLDRAFT_844140</name>
</gene>
<feature type="domain" description="F-box" evidence="1">
    <location>
        <begin position="14"/>
        <end position="60"/>
    </location>
</feature>
<dbReference type="PROSITE" id="PS50181">
    <property type="entry name" value="FBOX"/>
    <property type="match status" value="1"/>
</dbReference>
<dbReference type="SUPFAM" id="SSF81383">
    <property type="entry name" value="F-box domain"/>
    <property type="match status" value="1"/>
</dbReference>
<dbReference type="InterPro" id="IPR001810">
    <property type="entry name" value="F-box_dom"/>
</dbReference>
<dbReference type="InParanoid" id="A0A165C7I4"/>
<reference evidence="2 3" key="1">
    <citation type="journal article" date="2016" name="Mol. Biol. Evol.">
        <title>Comparative Genomics of Early-Diverging Mushroom-Forming Fungi Provides Insights into the Origins of Lignocellulose Decay Capabilities.</title>
        <authorList>
            <person name="Nagy L.G."/>
            <person name="Riley R."/>
            <person name="Tritt A."/>
            <person name="Adam C."/>
            <person name="Daum C."/>
            <person name="Floudas D."/>
            <person name="Sun H."/>
            <person name="Yadav J.S."/>
            <person name="Pangilinan J."/>
            <person name="Larsson K.H."/>
            <person name="Matsuura K."/>
            <person name="Barry K."/>
            <person name="Labutti K."/>
            <person name="Kuo R."/>
            <person name="Ohm R.A."/>
            <person name="Bhattacharya S.S."/>
            <person name="Shirouzu T."/>
            <person name="Yoshinaga Y."/>
            <person name="Martin F.M."/>
            <person name="Grigoriev I.V."/>
            <person name="Hibbett D.S."/>
        </authorList>
    </citation>
    <scope>NUCLEOTIDE SEQUENCE [LARGE SCALE GENOMIC DNA]</scope>
    <source>
        <strain evidence="2 3">HHB12029</strain>
    </source>
</reference>
<dbReference type="InterPro" id="IPR036047">
    <property type="entry name" value="F-box-like_dom_sf"/>
</dbReference>
<evidence type="ECO:0000313" key="3">
    <source>
        <dbReference type="Proteomes" id="UP000077266"/>
    </source>
</evidence>
<dbReference type="CDD" id="cd09917">
    <property type="entry name" value="F-box_SF"/>
    <property type="match status" value="1"/>
</dbReference>
<organism evidence="2 3">
    <name type="scientific">Exidia glandulosa HHB12029</name>
    <dbReference type="NCBI Taxonomy" id="1314781"/>
    <lineage>
        <taxon>Eukaryota</taxon>
        <taxon>Fungi</taxon>
        <taxon>Dikarya</taxon>
        <taxon>Basidiomycota</taxon>
        <taxon>Agaricomycotina</taxon>
        <taxon>Agaricomycetes</taxon>
        <taxon>Auriculariales</taxon>
        <taxon>Exidiaceae</taxon>
        <taxon>Exidia</taxon>
    </lineage>
</organism>
<evidence type="ECO:0000259" key="1">
    <source>
        <dbReference type="PROSITE" id="PS50181"/>
    </source>
</evidence>
<keyword evidence="3" id="KW-1185">Reference proteome</keyword>
<name>A0A165C7I4_EXIGL</name>
<protein>
    <recommendedName>
        <fullName evidence="1">F-box domain-containing protein</fullName>
    </recommendedName>
</protein>
<dbReference type="EMBL" id="KV426354">
    <property type="protein sequence ID" value="KZV81963.1"/>
    <property type="molecule type" value="Genomic_DNA"/>
</dbReference>